<dbReference type="EMBL" id="LFYR01000929">
    <property type="protein sequence ID" value="KMZ67145.1"/>
    <property type="molecule type" value="Genomic_DNA"/>
</dbReference>
<dbReference type="OrthoDB" id="121932at2759"/>
<dbReference type="GO" id="GO:0007064">
    <property type="term" value="P:mitotic sister chromatid cohesion"/>
    <property type="evidence" value="ECO:0007669"/>
    <property type="project" value="InterPro"/>
</dbReference>
<reference evidence="2" key="1">
    <citation type="journal article" date="2016" name="Nature">
        <title>The genome of the seagrass Zostera marina reveals angiosperm adaptation to the sea.</title>
        <authorList>
            <person name="Olsen J.L."/>
            <person name="Rouze P."/>
            <person name="Verhelst B."/>
            <person name="Lin Y.-C."/>
            <person name="Bayer T."/>
            <person name="Collen J."/>
            <person name="Dattolo E."/>
            <person name="De Paoli E."/>
            <person name="Dittami S."/>
            <person name="Maumus F."/>
            <person name="Michel G."/>
            <person name="Kersting A."/>
            <person name="Lauritano C."/>
            <person name="Lohaus R."/>
            <person name="Toepel M."/>
            <person name="Tonon T."/>
            <person name="Vanneste K."/>
            <person name="Amirebrahimi M."/>
            <person name="Brakel J."/>
            <person name="Bostroem C."/>
            <person name="Chovatia M."/>
            <person name="Grimwood J."/>
            <person name="Jenkins J.W."/>
            <person name="Jueterbock A."/>
            <person name="Mraz A."/>
            <person name="Stam W.T."/>
            <person name="Tice H."/>
            <person name="Bornberg-Bauer E."/>
            <person name="Green P.J."/>
            <person name="Pearson G.A."/>
            <person name="Procaccini G."/>
            <person name="Duarte C.M."/>
            <person name="Schmutz J."/>
            <person name="Reusch T.B.H."/>
            <person name="Van de Peer Y."/>
        </authorList>
    </citation>
    <scope>NUCLEOTIDE SEQUENCE [LARGE SCALE GENOMIC DNA]</scope>
    <source>
        <strain evidence="2">cv. Finnish</strain>
    </source>
</reference>
<dbReference type="PANTHER" id="PTHR47475:SF2">
    <property type="entry name" value="CHROMOSOME TRANSMISSION FIDELITY PROTEIN 8"/>
    <property type="match status" value="1"/>
</dbReference>
<comment type="caution">
    <text evidence="1">The sequence shown here is derived from an EMBL/GenBank/DDBJ whole genome shotgun (WGS) entry which is preliminary data.</text>
</comment>
<accession>A0A0K9PG20</accession>
<dbReference type="GO" id="GO:0031390">
    <property type="term" value="C:Ctf18 RFC-like complex"/>
    <property type="evidence" value="ECO:0007669"/>
    <property type="project" value="InterPro"/>
</dbReference>
<evidence type="ECO:0000313" key="2">
    <source>
        <dbReference type="Proteomes" id="UP000036987"/>
    </source>
</evidence>
<proteinExistence type="predicted"/>
<evidence type="ECO:0000313" key="1">
    <source>
        <dbReference type="EMBL" id="KMZ67145.1"/>
    </source>
</evidence>
<name>A0A0K9PG20_ZOSMR</name>
<dbReference type="Pfam" id="PF09696">
    <property type="entry name" value="Ctf8"/>
    <property type="match status" value="1"/>
</dbReference>
<dbReference type="InterPro" id="IPR018607">
    <property type="entry name" value="Ctf8"/>
</dbReference>
<organism evidence="1 2">
    <name type="scientific">Zostera marina</name>
    <name type="common">Eelgrass</name>
    <dbReference type="NCBI Taxonomy" id="29655"/>
    <lineage>
        <taxon>Eukaryota</taxon>
        <taxon>Viridiplantae</taxon>
        <taxon>Streptophyta</taxon>
        <taxon>Embryophyta</taxon>
        <taxon>Tracheophyta</taxon>
        <taxon>Spermatophyta</taxon>
        <taxon>Magnoliopsida</taxon>
        <taxon>Liliopsida</taxon>
        <taxon>Zosteraceae</taxon>
        <taxon>Zostera</taxon>
    </lineage>
</organism>
<dbReference type="AlphaFoldDB" id="A0A0K9PG20"/>
<dbReference type="Proteomes" id="UP000036987">
    <property type="component" value="Unassembled WGS sequence"/>
</dbReference>
<dbReference type="STRING" id="29655.A0A0K9PG20"/>
<protein>
    <recommendedName>
        <fullName evidence="3">Chromosome transmission fidelity protein 8</fullName>
    </recommendedName>
</protein>
<gene>
    <name evidence="1" type="ORF">ZOSMA_277G00060</name>
</gene>
<keyword evidence="2" id="KW-1185">Reference proteome</keyword>
<evidence type="ECO:0008006" key="3">
    <source>
        <dbReference type="Google" id="ProtNLM"/>
    </source>
</evidence>
<dbReference type="PANTHER" id="PTHR47475">
    <property type="entry name" value="CHROMOSOME TRANSMISSION FIDELITY PROTEIN 8"/>
    <property type="match status" value="1"/>
</dbReference>
<sequence>MQIQVRCNCGEGDCSEWAIIELQGLVESQTSIGDEIRNLEIGRLCHSSCLEGSYTFTVGYHELTGTKMILKKPLLVLQKSKTVVNGGDKRGELQIVGIIRQKILFKTRPKALISRSHVKERKVLNLRSSNAE</sequence>
<dbReference type="OMA" id="GSCEEWG"/>